<sequence>MANRELRSRLISLHSREIIHALENSGVEVSLMVDLNQVIQNGMGQQLQGLPAAGPENRVVPDDHLIIHFQQGHADRNAIVFGMILAAAKSYTPSLCGSMGTMRDTLIGQ</sequence>
<proteinExistence type="predicted"/>
<dbReference type="RefSeq" id="WP_379016772.1">
    <property type="nucleotide sequence ID" value="NZ_JBHUGY010000003.1"/>
</dbReference>
<comment type="caution">
    <text evidence="1">The sequence shown here is derived from an EMBL/GenBank/DDBJ whole genome shotgun (WGS) entry which is preliminary data.</text>
</comment>
<keyword evidence="3" id="KW-1185">Reference proteome</keyword>
<protein>
    <submittedName>
        <fullName evidence="1">Uncharacterized protein</fullName>
    </submittedName>
</protein>
<organism evidence="1 3">
    <name type="scientific">Mesorhizobium calcicola</name>
    <dbReference type="NCBI Taxonomy" id="1300310"/>
    <lineage>
        <taxon>Bacteria</taxon>
        <taxon>Pseudomonadati</taxon>
        <taxon>Pseudomonadota</taxon>
        <taxon>Alphaproteobacteria</taxon>
        <taxon>Hyphomicrobiales</taxon>
        <taxon>Phyllobacteriaceae</taxon>
        <taxon>Mesorhizobium</taxon>
    </lineage>
</organism>
<dbReference type="EMBL" id="JBHUGY010000003">
    <property type="protein sequence ID" value="MFD2051959.1"/>
    <property type="molecule type" value="Genomic_DNA"/>
</dbReference>
<reference evidence="1" key="1">
    <citation type="journal article" date="2014" name="Int. J. Syst. Evol. Microbiol.">
        <title>Complete genome of a new Firmicutes species belonging to the dominant human colonic microbiota ('Ruminococcus bicirculans') reveals two chromosomes and a selective capacity to utilize plant glucans.</title>
        <authorList>
            <consortium name="NISC Comparative Sequencing Program"/>
            <person name="Wegmann U."/>
            <person name="Louis P."/>
            <person name="Goesmann A."/>
            <person name="Henrissat B."/>
            <person name="Duncan S.H."/>
            <person name="Flint H.J."/>
        </authorList>
    </citation>
    <scope>NUCLEOTIDE SEQUENCE</scope>
    <source>
        <strain evidence="1">ICMP 19560</strain>
    </source>
</reference>
<evidence type="ECO:0000313" key="1">
    <source>
        <dbReference type="EMBL" id="MFD2051959.1"/>
    </source>
</evidence>
<accession>A0ABW4W9C7</accession>
<name>A0ABW4W9C7_9HYPH</name>
<dbReference type="Proteomes" id="UP001597349">
    <property type="component" value="Unassembled WGS sequence"/>
</dbReference>
<evidence type="ECO:0000313" key="2">
    <source>
        <dbReference type="EMBL" id="MFD2051995.1"/>
    </source>
</evidence>
<reference evidence="3" key="2">
    <citation type="journal article" date="2019" name="Int. J. Syst. Evol. Microbiol.">
        <title>The Global Catalogue of Microorganisms (GCM) 10K type strain sequencing project: providing services to taxonomists for standard genome sequencing and annotation.</title>
        <authorList>
            <consortium name="The Broad Institute Genomics Platform"/>
            <consortium name="The Broad Institute Genome Sequencing Center for Infectious Disease"/>
            <person name="Wu L."/>
            <person name="Ma J."/>
        </authorList>
    </citation>
    <scope>NUCLEOTIDE SEQUENCE [LARGE SCALE GENOMIC DNA]</scope>
    <source>
        <strain evidence="3">CGMCC 1.16226</strain>
    </source>
</reference>
<gene>
    <name evidence="1" type="ORF">ACFSQT_01930</name>
    <name evidence="2" type="ORF">ACFSQT_02155</name>
</gene>
<evidence type="ECO:0000313" key="3">
    <source>
        <dbReference type="Proteomes" id="UP001597349"/>
    </source>
</evidence>
<reference evidence="1" key="3">
    <citation type="submission" date="2024-09" db="EMBL/GenBank/DDBJ databases">
        <authorList>
            <person name="Sun Q."/>
            <person name="Mori K."/>
        </authorList>
    </citation>
    <scope>NUCLEOTIDE SEQUENCE</scope>
    <source>
        <strain evidence="1">ICMP 19560</strain>
    </source>
</reference>
<dbReference type="EMBL" id="JBHUGY010000003">
    <property type="protein sequence ID" value="MFD2051995.1"/>
    <property type="molecule type" value="Genomic_DNA"/>
</dbReference>